<organism evidence="2 3">
    <name type="scientific">Eleusine coracana subsp. coracana</name>
    <dbReference type="NCBI Taxonomy" id="191504"/>
    <lineage>
        <taxon>Eukaryota</taxon>
        <taxon>Viridiplantae</taxon>
        <taxon>Streptophyta</taxon>
        <taxon>Embryophyta</taxon>
        <taxon>Tracheophyta</taxon>
        <taxon>Spermatophyta</taxon>
        <taxon>Magnoliopsida</taxon>
        <taxon>Liliopsida</taxon>
        <taxon>Poales</taxon>
        <taxon>Poaceae</taxon>
        <taxon>PACMAD clade</taxon>
        <taxon>Chloridoideae</taxon>
        <taxon>Cynodonteae</taxon>
        <taxon>Eleusininae</taxon>
        <taxon>Eleusine</taxon>
    </lineage>
</organism>
<keyword evidence="3" id="KW-1185">Reference proteome</keyword>
<evidence type="ECO:0000259" key="1">
    <source>
        <dbReference type="Pfam" id="PF13966"/>
    </source>
</evidence>
<feature type="domain" description="Reverse transcriptase zinc-binding" evidence="1">
    <location>
        <begin position="104"/>
        <end position="173"/>
    </location>
</feature>
<gene>
    <name evidence="2" type="primary">ga25756</name>
    <name evidence="2" type="ORF">PR202_ga25756</name>
</gene>
<protein>
    <recommendedName>
        <fullName evidence="1">Reverse transcriptase zinc-binding domain-containing protein</fullName>
    </recommendedName>
</protein>
<dbReference type="EMBL" id="BQKI01000015">
    <property type="protein sequence ID" value="GJN07886.1"/>
    <property type="molecule type" value="Genomic_DNA"/>
</dbReference>
<reference evidence="2" key="1">
    <citation type="journal article" date="2018" name="DNA Res.">
        <title>Multiple hybrid de novo genome assembly of finger millet, an orphan allotetraploid crop.</title>
        <authorList>
            <person name="Hatakeyama M."/>
            <person name="Aluri S."/>
            <person name="Balachadran M.T."/>
            <person name="Sivarajan S.R."/>
            <person name="Patrignani A."/>
            <person name="Gruter S."/>
            <person name="Poveda L."/>
            <person name="Shimizu-Inatsugi R."/>
            <person name="Baeten J."/>
            <person name="Francoijs K.J."/>
            <person name="Nataraja K.N."/>
            <person name="Reddy Y.A.N."/>
            <person name="Phadnis S."/>
            <person name="Ravikumar R.L."/>
            <person name="Schlapbach R."/>
            <person name="Sreeman S.M."/>
            <person name="Shimizu K.K."/>
        </authorList>
    </citation>
    <scope>NUCLEOTIDE SEQUENCE</scope>
</reference>
<evidence type="ECO:0000313" key="3">
    <source>
        <dbReference type="Proteomes" id="UP001054889"/>
    </source>
</evidence>
<comment type="caution">
    <text evidence="2">The sequence shown here is derived from an EMBL/GenBank/DDBJ whole genome shotgun (WGS) entry which is preliminary data.</text>
</comment>
<dbReference type="PANTHER" id="PTHR36617:SF17">
    <property type="entry name" value="OS01G0114800 PROTEIN"/>
    <property type="match status" value="1"/>
</dbReference>
<dbReference type="Pfam" id="PF13966">
    <property type="entry name" value="zf-RVT"/>
    <property type="match status" value="1"/>
</dbReference>
<reference evidence="2" key="2">
    <citation type="submission" date="2021-12" db="EMBL/GenBank/DDBJ databases">
        <title>Resequencing data analysis of finger millet.</title>
        <authorList>
            <person name="Hatakeyama M."/>
            <person name="Aluri S."/>
            <person name="Balachadran M.T."/>
            <person name="Sivarajan S.R."/>
            <person name="Poveda L."/>
            <person name="Shimizu-Inatsugi R."/>
            <person name="Schlapbach R."/>
            <person name="Sreeman S.M."/>
            <person name="Shimizu K.K."/>
        </authorList>
    </citation>
    <scope>NUCLEOTIDE SEQUENCE</scope>
</reference>
<dbReference type="PANTHER" id="PTHR36617">
    <property type="entry name" value="PROTEIN, PUTATIVE-RELATED"/>
    <property type="match status" value="1"/>
</dbReference>
<dbReference type="InterPro" id="IPR026960">
    <property type="entry name" value="RVT-Znf"/>
</dbReference>
<sequence length="174" mass="20173">MFKISIVSHVGNGQNTLFWTDCWIHGSAISDLAPLVFAQISPRIANTRTVAEAFHHQRREQDIQGALSVDAFCEYYQLWAVLLEFHLDSEEDRHTWTHEPSDCYSSKSAYRAYFQGAITFQPWKRIWGSWAPGKCKLFLWLVVRNRCWTADRLQRRGLPHPTACVLCDQEAEDV</sequence>
<proteinExistence type="predicted"/>
<evidence type="ECO:0000313" key="2">
    <source>
        <dbReference type="EMBL" id="GJN07886.1"/>
    </source>
</evidence>
<dbReference type="Proteomes" id="UP001054889">
    <property type="component" value="Unassembled WGS sequence"/>
</dbReference>
<accession>A0AAV5DC58</accession>
<name>A0AAV5DC58_ELECO</name>
<dbReference type="AlphaFoldDB" id="A0AAV5DC58"/>